<gene>
    <name evidence="1" type="ORF">GIL414_LOCUS75328</name>
</gene>
<evidence type="ECO:0000313" key="2">
    <source>
        <dbReference type="Proteomes" id="UP000681720"/>
    </source>
</evidence>
<evidence type="ECO:0000313" key="1">
    <source>
        <dbReference type="EMBL" id="CAF5197121.1"/>
    </source>
</evidence>
<protein>
    <submittedName>
        <fullName evidence="1">Uncharacterized protein</fullName>
    </submittedName>
</protein>
<dbReference type="InterPro" id="IPR029399">
    <property type="entry name" value="TMEM192"/>
</dbReference>
<sequence length="79" mass="9310">IKFNRKRARPDAAHDDLLSSFVTSQTSANEIGFRDETYRENVLEKQADLIRYLRERNELLGRLVLQFKTQVDTHPNHNL</sequence>
<proteinExistence type="predicted"/>
<organism evidence="1 2">
    <name type="scientific">Rotaria magnacalcarata</name>
    <dbReference type="NCBI Taxonomy" id="392030"/>
    <lineage>
        <taxon>Eukaryota</taxon>
        <taxon>Metazoa</taxon>
        <taxon>Spiralia</taxon>
        <taxon>Gnathifera</taxon>
        <taxon>Rotifera</taxon>
        <taxon>Eurotatoria</taxon>
        <taxon>Bdelloidea</taxon>
        <taxon>Philodinida</taxon>
        <taxon>Philodinidae</taxon>
        <taxon>Rotaria</taxon>
    </lineage>
</organism>
<comment type="caution">
    <text evidence="1">The sequence shown here is derived from an EMBL/GenBank/DDBJ whole genome shotgun (WGS) entry which is preliminary data.</text>
</comment>
<name>A0A8S3IIV8_9BILA</name>
<dbReference type="Proteomes" id="UP000681720">
    <property type="component" value="Unassembled WGS sequence"/>
</dbReference>
<dbReference type="AlphaFoldDB" id="A0A8S3IIV8"/>
<feature type="non-terminal residue" evidence="1">
    <location>
        <position position="1"/>
    </location>
</feature>
<dbReference type="EMBL" id="CAJOBJ010342818">
    <property type="protein sequence ID" value="CAF5197121.1"/>
    <property type="molecule type" value="Genomic_DNA"/>
</dbReference>
<dbReference type="Pfam" id="PF14802">
    <property type="entry name" value="TMEM192"/>
    <property type="match status" value="1"/>
</dbReference>
<reference evidence="1" key="1">
    <citation type="submission" date="2021-02" db="EMBL/GenBank/DDBJ databases">
        <authorList>
            <person name="Nowell W R."/>
        </authorList>
    </citation>
    <scope>NUCLEOTIDE SEQUENCE</scope>
</reference>
<accession>A0A8S3IIV8</accession>